<keyword evidence="3 6" id="KW-0378">Hydrolase</keyword>
<evidence type="ECO:0000256" key="3">
    <source>
        <dbReference type="ARBA" id="ARBA00022801"/>
    </source>
</evidence>
<keyword evidence="2" id="KW-0479">Metal-binding</keyword>
<dbReference type="CDD" id="cd06262">
    <property type="entry name" value="metallo-hydrolase-like_MBL-fold"/>
    <property type="match status" value="1"/>
</dbReference>
<comment type="caution">
    <text evidence="6">The sequence shown here is derived from an EMBL/GenBank/DDBJ whole genome shotgun (WGS) entry which is preliminary data.</text>
</comment>
<dbReference type="SMART" id="SM00849">
    <property type="entry name" value="Lactamase_B"/>
    <property type="match status" value="1"/>
</dbReference>
<protein>
    <submittedName>
        <fullName evidence="6">MBL fold metallo-hydrolase</fullName>
    </submittedName>
</protein>
<dbReference type="InterPro" id="IPR051453">
    <property type="entry name" value="MBL_Glyoxalase_II"/>
</dbReference>
<gene>
    <name evidence="6" type="ORF">F0919_00575</name>
</gene>
<keyword evidence="7" id="KW-1185">Reference proteome</keyword>
<dbReference type="Proteomes" id="UP000323632">
    <property type="component" value="Unassembled WGS sequence"/>
</dbReference>
<evidence type="ECO:0000256" key="4">
    <source>
        <dbReference type="ARBA" id="ARBA00022833"/>
    </source>
</evidence>
<comment type="cofactor">
    <cofactor evidence="1">
        <name>Zn(2+)</name>
        <dbReference type="ChEBI" id="CHEBI:29105"/>
    </cofactor>
</comment>
<evidence type="ECO:0000256" key="1">
    <source>
        <dbReference type="ARBA" id="ARBA00001947"/>
    </source>
</evidence>
<dbReference type="GO" id="GO:0046872">
    <property type="term" value="F:metal ion binding"/>
    <property type="evidence" value="ECO:0007669"/>
    <property type="project" value="UniProtKB-KW"/>
</dbReference>
<evidence type="ECO:0000256" key="2">
    <source>
        <dbReference type="ARBA" id="ARBA00022723"/>
    </source>
</evidence>
<dbReference type="PANTHER" id="PTHR46233:SF3">
    <property type="entry name" value="HYDROXYACYLGLUTATHIONE HYDROLASE GLOC"/>
    <property type="match status" value="1"/>
</dbReference>
<reference evidence="6 7" key="1">
    <citation type="submission" date="2019-09" db="EMBL/GenBank/DDBJ databases">
        <title>Genome sequence and assembly of Taibaiella sp.</title>
        <authorList>
            <person name="Chhetri G."/>
        </authorList>
    </citation>
    <scope>NUCLEOTIDE SEQUENCE [LARGE SCALE GENOMIC DNA]</scope>
    <source>
        <strain evidence="6 7">KVB11</strain>
    </source>
</reference>
<dbReference type="PANTHER" id="PTHR46233">
    <property type="entry name" value="HYDROXYACYLGLUTATHIONE HYDROLASE GLOC"/>
    <property type="match status" value="1"/>
</dbReference>
<dbReference type="Pfam" id="PF00753">
    <property type="entry name" value="Lactamase_B"/>
    <property type="match status" value="1"/>
</dbReference>
<dbReference type="InterPro" id="IPR036866">
    <property type="entry name" value="RibonucZ/Hydroxyglut_hydro"/>
</dbReference>
<accession>A0A5M6CT44</accession>
<evidence type="ECO:0000313" key="6">
    <source>
        <dbReference type="EMBL" id="KAA5536195.1"/>
    </source>
</evidence>
<dbReference type="EMBL" id="VWSH01000001">
    <property type="protein sequence ID" value="KAA5536195.1"/>
    <property type="molecule type" value="Genomic_DNA"/>
</dbReference>
<proteinExistence type="predicted"/>
<feature type="domain" description="Metallo-beta-lactamase" evidence="5">
    <location>
        <begin position="13"/>
        <end position="195"/>
    </location>
</feature>
<sequence length="213" mass="23604">MLKVAAFTFNPFQENTYIISNDKSECWIIDPGMYGADEERKLIDYIEKNQLKPQQIINTHAHIDHILGIDAIKQKFNIPFGMHQQENPVLANATGSAMLFGIKMGAAPVADFHISENEKLKLGDDEIEVRFAPGHSPGSIVFYYPEGNWVIGGDVLFSGSIGRTDLLGGNHETLLNSIATQLYTLPDETIVYSGHGPETTIAQEKRSNPFVRG</sequence>
<keyword evidence="4" id="KW-0862">Zinc</keyword>
<name>A0A5M6CT44_9BACT</name>
<evidence type="ECO:0000259" key="5">
    <source>
        <dbReference type="SMART" id="SM00849"/>
    </source>
</evidence>
<dbReference type="InterPro" id="IPR001279">
    <property type="entry name" value="Metallo-B-lactamas"/>
</dbReference>
<dbReference type="Gene3D" id="3.60.15.10">
    <property type="entry name" value="Ribonuclease Z/Hydroxyacylglutathione hydrolase-like"/>
    <property type="match status" value="1"/>
</dbReference>
<dbReference type="AlphaFoldDB" id="A0A5M6CT44"/>
<dbReference type="GO" id="GO:0016787">
    <property type="term" value="F:hydrolase activity"/>
    <property type="evidence" value="ECO:0007669"/>
    <property type="project" value="UniProtKB-KW"/>
</dbReference>
<dbReference type="SUPFAM" id="SSF56281">
    <property type="entry name" value="Metallo-hydrolase/oxidoreductase"/>
    <property type="match status" value="1"/>
</dbReference>
<organism evidence="6 7">
    <name type="scientific">Taibaiella lutea</name>
    <dbReference type="NCBI Taxonomy" id="2608001"/>
    <lineage>
        <taxon>Bacteria</taxon>
        <taxon>Pseudomonadati</taxon>
        <taxon>Bacteroidota</taxon>
        <taxon>Chitinophagia</taxon>
        <taxon>Chitinophagales</taxon>
        <taxon>Chitinophagaceae</taxon>
        <taxon>Taibaiella</taxon>
    </lineage>
</organism>
<dbReference type="RefSeq" id="WP_150030768.1">
    <property type="nucleotide sequence ID" value="NZ_VWSH01000001.1"/>
</dbReference>
<evidence type="ECO:0000313" key="7">
    <source>
        <dbReference type="Proteomes" id="UP000323632"/>
    </source>
</evidence>